<comment type="caution">
    <text evidence="1">The sequence shown here is derived from an EMBL/GenBank/DDBJ whole genome shotgun (WGS) entry which is preliminary data.</text>
</comment>
<feature type="non-terminal residue" evidence="1">
    <location>
        <position position="177"/>
    </location>
</feature>
<dbReference type="Proteomes" id="UP000271974">
    <property type="component" value="Unassembled WGS sequence"/>
</dbReference>
<reference evidence="1 2" key="1">
    <citation type="submission" date="2019-01" db="EMBL/GenBank/DDBJ databases">
        <title>A draft genome assembly of the solar-powered sea slug Elysia chlorotica.</title>
        <authorList>
            <person name="Cai H."/>
            <person name="Li Q."/>
            <person name="Fang X."/>
            <person name="Li J."/>
            <person name="Curtis N.E."/>
            <person name="Altenburger A."/>
            <person name="Shibata T."/>
            <person name="Feng M."/>
            <person name="Maeda T."/>
            <person name="Schwartz J.A."/>
            <person name="Shigenobu S."/>
            <person name="Lundholm N."/>
            <person name="Nishiyama T."/>
            <person name="Yang H."/>
            <person name="Hasebe M."/>
            <person name="Li S."/>
            <person name="Pierce S.K."/>
            <person name="Wang J."/>
        </authorList>
    </citation>
    <scope>NUCLEOTIDE SEQUENCE [LARGE SCALE GENOMIC DNA]</scope>
    <source>
        <strain evidence="1">EC2010</strain>
        <tissue evidence="1">Whole organism of an adult</tissue>
    </source>
</reference>
<gene>
    <name evidence="1" type="ORF">EGW08_011073</name>
</gene>
<sequence length="177" mass="18111">VVVGAVEQGEPAVVKPPAGLPLLGAAGLLPIVVVLVRRGELLLVVFVHRVLGAAGVAGDVKSVLIALACQEKMSVDAVAGEVPEVDPELVAALVGQKEHVVVAQPVLASHVPEARPVGLPAAVEALEAVLAALQQKPAAVRGLHVAPHGDRAGRVQRLDVVHAATVVARAMHARTIW</sequence>
<evidence type="ECO:0000313" key="2">
    <source>
        <dbReference type="Proteomes" id="UP000271974"/>
    </source>
</evidence>
<evidence type="ECO:0000313" key="1">
    <source>
        <dbReference type="EMBL" id="RUS81165.1"/>
    </source>
</evidence>
<organism evidence="1 2">
    <name type="scientific">Elysia chlorotica</name>
    <name type="common">Eastern emerald elysia</name>
    <name type="synonym">Sea slug</name>
    <dbReference type="NCBI Taxonomy" id="188477"/>
    <lineage>
        <taxon>Eukaryota</taxon>
        <taxon>Metazoa</taxon>
        <taxon>Spiralia</taxon>
        <taxon>Lophotrochozoa</taxon>
        <taxon>Mollusca</taxon>
        <taxon>Gastropoda</taxon>
        <taxon>Heterobranchia</taxon>
        <taxon>Euthyneura</taxon>
        <taxon>Panpulmonata</taxon>
        <taxon>Sacoglossa</taxon>
        <taxon>Placobranchoidea</taxon>
        <taxon>Plakobranchidae</taxon>
        <taxon>Elysia</taxon>
    </lineage>
</organism>
<feature type="non-terminal residue" evidence="1">
    <location>
        <position position="1"/>
    </location>
</feature>
<accession>A0A3S1A2Q8</accession>
<keyword evidence="2" id="KW-1185">Reference proteome</keyword>
<proteinExistence type="predicted"/>
<dbReference type="AlphaFoldDB" id="A0A3S1A2Q8"/>
<protein>
    <submittedName>
        <fullName evidence="1">Uncharacterized protein</fullName>
    </submittedName>
</protein>
<name>A0A3S1A2Q8_ELYCH</name>
<dbReference type="EMBL" id="RQTK01000352">
    <property type="protein sequence ID" value="RUS81165.1"/>
    <property type="molecule type" value="Genomic_DNA"/>
</dbReference>